<dbReference type="OrthoDB" id="9803889at2"/>
<dbReference type="PANTHER" id="PTHR32182">
    <property type="entry name" value="DNA REPLICATION AND REPAIR PROTEIN RECF"/>
    <property type="match status" value="1"/>
</dbReference>
<evidence type="ECO:0000256" key="8">
    <source>
        <dbReference type="ARBA" id="ARBA00023125"/>
    </source>
</evidence>
<name>A0A0P1ERY4_9RHOB</name>
<keyword evidence="13" id="KW-1185">Reference proteome</keyword>
<dbReference type="RefSeq" id="WP_058239850.1">
    <property type="nucleotide sequence ID" value="NZ_CYPW01000019.1"/>
</dbReference>
<dbReference type="STRING" id="321267.SHM7688_02078"/>
<dbReference type="GO" id="GO:0009432">
    <property type="term" value="P:SOS response"/>
    <property type="evidence" value="ECO:0007669"/>
    <property type="project" value="UniProtKB-UniRule"/>
</dbReference>
<evidence type="ECO:0000256" key="4">
    <source>
        <dbReference type="ARBA" id="ARBA00022490"/>
    </source>
</evidence>
<evidence type="ECO:0000259" key="11">
    <source>
        <dbReference type="SMART" id="SM00382"/>
    </source>
</evidence>
<dbReference type="Proteomes" id="UP000054823">
    <property type="component" value="Unassembled WGS sequence"/>
</dbReference>
<evidence type="ECO:0000256" key="7">
    <source>
        <dbReference type="ARBA" id="ARBA00022840"/>
    </source>
</evidence>
<feature type="binding site" evidence="9">
    <location>
        <begin position="33"/>
        <end position="40"/>
    </location>
    <ligand>
        <name>ATP</name>
        <dbReference type="ChEBI" id="CHEBI:30616"/>
    </ligand>
</feature>
<reference evidence="12 13" key="1">
    <citation type="submission" date="2015-09" db="EMBL/GenBank/DDBJ databases">
        <authorList>
            <consortium name="Swine Surveillance"/>
        </authorList>
    </citation>
    <scope>NUCLEOTIDE SEQUENCE [LARGE SCALE GENOMIC DNA]</scope>
    <source>
        <strain evidence="12 13">CECT 7688</strain>
    </source>
</reference>
<evidence type="ECO:0000313" key="12">
    <source>
        <dbReference type="EMBL" id="CUH52631.1"/>
    </source>
</evidence>
<proteinExistence type="inferred from homology"/>
<comment type="similarity">
    <text evidence="2 9 10">Belongs to the RecF family.</text>
</comment>
<dbReference type="InterPro" id="IPR003593">
    <property type="entry name" value="AAA+_ATPase"/>
</dbReference>
<keyword evidence="5 9" id="KW-0235">DNA replication</keyword>
<dbReference type="Gene3D" id="3.40.50.300">
    <property type="entry name" value="P-loop containing nucleotide triphosphate hydrolases"/>
    <property type="match status" value="1"/>
</dbReference>
<evidence type="ECO:0000256" key="10">
    <source>
        <dbReference type="RuleBase" id="RU000578"/>
    </source>
</evidence>
<keyword evidence="9 10" id="KW-0227">DNA damage</keyword>
<sequence>MSELYLTSLNLSHFRSHKKGALQCDARPVALYGPNGAGKTNILEAVSLFSPGRGIRRASAEEMTRRPEAIGWKLSGLLKSGGSSYEIDIKSENGAARQVQIDGKTAPQTQLGRLARVLWLIPSMDRLWIEGAEGRRRFLDRMTLSFYPDHAEATLAYEKSMRERNRLLKEQISDAHWYVALERQMAEHGARIQFARAKTVERLLDAQAAAETAFPVAELELMQSEGALPDTAADLLEALAESRFRDIAAGRTLVGPHRTDMIGTYREKGVPAKDCSTGEQKALLVSLILANARALKQDLGAAPILLLDEVAAHLDPNRRAALYDEICALGAQAWMTGTEAGLFEALGARAQYVEVTDEAGLSALCTPGQAPQAQ</sequence>
<dbReference type="GO" id="GO:0003697">
    <property type="term" value="F:single-stranded DNA binding"/>
    <property type="evidence" value="ECO:0007669"/>
    <property type="project" value="UniProtKB-UniRule"/>
</dbReference>
<comment type="function">
    <text evidence="9 10">The RecF protein is involved in DNA metabolism; it is required for DNA replication and normal SOS inducibility. RecF binds preferentially to single-stranded, linear DNA. It also seems to bind ATP.</text>
</comment>
<keyword evidence="7 9" id="KW-0067">ATP-binding</keyword>
<comment type="subcellular location">
    <subcellularLocation>
        <location evidence="1 9 10">Cytoplasm</location>
    </subcellularLocation>
</comment>
<dbReference type="GO" id="GO:0000731">
    <property type="term" value="P:DNA synthesis involved in DNA repair"/>
    <property type="evidence" value="ECO:0007669"/>
    <property type="project" value="TreeGrafter"/>
</dbReference>
<dbReference type="GO" id="GO:0006260">
    <property type="term" value="P:DNA replication"/>
    <property type="evidence" value="ECO:0007669"/>
    <property type="project" value="UniProtKB-UniRule"/>
</dbReference>
<dbReference type="NCBIfam" id="TIGR00611">
    <property type="entry name" value="recf"/>
    <property type="match status" value="1"/>
</dbReference>
<evidence type="ECO:0000256" key="1">
    <source>
        <dbReference type="ARBA" id="ARBA00004496"/>
    </source>
</evidence>
<feature type="domain" description="AAA+ ATPase" evidence="11">
    <location>
        <begin position="25"/>
        <end position="356"/>
    </location>
</feature>
<dbReference type="GO" id="GO:0005524">
    <property type="term" value="F:ATP binding"/>
    <property type="evidence" value="ECO:0007669"/>
    <property type="project" value="UniProtKB-UniRule"/>
</dbReference>
<dbReference type="GO" id="GO:0005737">
    <property type="term" value="C:cytoplasm"/>
    <property type="evidence" value="ECO:0007669"/>
    <property type="project" value="UniProtKB-SubCell"/>
</dbReference>
<keyword evidence="8 9" id="KW-0238">DNA-binding</keyword>
<organism evidence="12 13">
    <name type="scientific">Shimia marina</name>
    <dbReference type="NCBI Taxonomy" id="321267"/>
    <lineage>
        <taxon>Bacteria</taxon>
        <taxon>Pseudomonadati</taxon>
        <taxon>Pseudomonadota</taxon>
        <taxon>Alphaproteobacteria</taxon>
        <taxon>Rhodobacterales</taxon>
        <taxon>Roseobacteraceae</taxon>
    </lineage>
</organism>
<dbReference type="Gene3D" id="1.20.1050.90">
    <property type="entry name" value="RecF/RecN/SMC, N-terminal domain"/>
    <property type="match status" value="1"/>
</dbReference>
<dbReference type="EMBL" id="CYPW01000019">
    <property type="protein sequence ID" value="CUH52631.1"/>
    <property type="molecule type" value="Genomic_DNA"/>
</dbReference>
<dbReference type="SMART" id="SM00382">
    <property type="entry name" value="AAA"/>
    <property type="match status" value="1"/>
</dbReference>
<dbReference type="PANTHER" id="PTHR32182:SF0">
    <property type="entry name" value="DNA REPLICATION AND REPAIR PROTEIN RECF"/>
    <property type="match status" value="1"/>
</dbReference>
<keyword evidence="9 10" id="KW-0234">DNA repair</keyword>
<dbReference type="InterPro" id="IPR027417">
    <property type="entry name" value="P-loop_NTPase"/>
</dbReference>
<accession>A0A0P1ERY4</accession>
<dbReference type="InterPro" id="IPR042174">
    <property type="entry name" value="RecF_2"/>
</dbReference>
<gene>
    <name evidence="9 12" type="primary">recF</name>
    <name evidence="12" type="ORF">SHM7688_02078</name>
</gene>
<keyword evidence="4 9" id="KW-0963">Cytoplasm</keyword>
<dbReference type="HAMAP" id="MF_00365">
    <property type="entry name" value="RecF"/>
    <property type="match status" value="1"/>
</dbReference>
<keyword evidence="9 10" id="KW-0742">SOS response</keyword>
<dbReference type="SUPFAM" id="SSF52540">
    <property type="entry name" value="P-loop containing nucleoside triphosphate hydrolases"/>
    <property type="match status" value="1"/>
</dbReference>
<dbReference type="GO" id="GO:0006302">
    <property type="term" value="P:double-strand break repair"/>
    <property type="evidence" value="ECO:0007669"/>
    <property type="project" value="TreeGrafter"/>
</dbReference>
<evidence type="ECO:0000313" key="13">
    <source>
        <dbReference type="Proteomes" id="UP000054823"/>
    </source>
</evidence>
<keyword evidence="6 9" id="KW-0547">Nucleotide-binding</keyword>
<evidence type="ECO:0000256" key="3">
    <source>
        <dbReference type="ARBA" id="ARBA00020170"/>
    </source>
</evidence>
<dbReference type="InterPro" id="IPR018078">
    <property type="entry name" value="DNA-binding_RecF_CS"/>
</dbReference>
<evidence type="ECO:0000256" key="6">
    <source>
        <dbReference type="ARBA" id="ARBA00022741"/>
    </source>
</evidence>
<evidence type="ECO:0000256" key="2">
    <source>
        <dbReference type="ARBA" id="ARBA00008016"/>
    </source>
</evidence>
<protein>
    <recommendedName>
        <fullName evidence="3 9">DNA replication and repair protein RecF</fullName>
    </recommendedName>
</protein>
<dbReference type="AlphaFoldDB" id="A0A0P1ERY4"/>
<dbReference type="InterPro" id="IPR001238">
    <property type="entry name" value="DNA-binding_RecF"/>
</dbReference>
<dbReference type="Pfam" id="PF02463">
    <property type="entry name" value="SMC_N"/>
    <property type="match status" value="1"/>
</dbReference>
<evidence type="ECO:0000256" key="5">
    <source>
        <dbReference type="ARBA" id="ARBA00022705"/>
    </source>
</evidence>
<dbReference type="PROSITE" id="PS00618">
    <property type="entry name" value="RECF_2"/>
    <property type="match status" value="1"/>
</dbReference>
<dbReference type="InterPro" id="IPR003395">
    <property type="entry name" value="RecF/RecN/SMC_N"/>
</dbReference>
<evidence type="ECO:0000256" key="9">
    <source>
        <dbReference type="HAMAP-Rule" id="MF_00365"/>
    </source>
</evidence>